<organism evidence="3 4">
    <name type="scientific">Scophthalmus maximus</name>
    <name type="common">Turbot</name>
    <name type="synonym">Psetta maxima</name>
    <dbReference type="NCBI Taxonomy" id="52904"/>
    <lineage>
        <taxon>Eukaryota</taxon>
        <taxon>Metazoa</taxon>
        <taxon>Chordata</taxon>
        <taxon>Craniata</taxon>
        <taxon>Vertebrata</taxon>
        <taxon>Euteleostomi</taxon>
        <taxon>Actinopterygii</taxon>
        <taxon>Neopterygii</taxon>
        <taxon>Teleostei</taxon>
        <taxon>Neoteleostei</taxon>
        <taxon>Acanthomorphata</taxon>
        <taxon>Carangaria</taxon>
        <taxon>Pleuronectiformes</taxon>
        <taxon>Pleuronectoidei</taxon>
        <taxon>Scophthalmidae</taxon>
        <taxon>Scophthalmus</taxon>
    </lineage>
</organism>
<accession>A0A6A4T6U2</accession>
<reference evidence="3 4" key="1">
    <citation type="submission" date="2019-06" db="EMBL/GenBank/DDBJ databases">
        <title>Draft genomes of female and male turbot (Scophthalmus maximus).</title>
        <authorList>
            <person name="Xu H."/>
            <person name="Xu X.-W."/>
            <person name="Shao C."/>
            <person name="Chen S."/>
        </authorList>
    </citation>
    <scope>NUCLEOTIDE SEQUENCE [LARGE SCALE GENOMIC DNA]</scope>
    <source>
        <strain evidence="3">Ysfricsl-2016a</strain>
        <tissue evidence="3">Blood</tissue>
    </source>
</reference>
<dbReference type="GO" id="GO:0051126">
    <property type="term" value="P:negative regulation of actin nucleation"/>
    <property type="evidence" value="ECO:0007669"/>
    <property type="project" value="InterPro"/>
</dbReference>
<dbReference type="EMBL" id="VEVO01000006">
    <property type="protein sequence ID" value="KAF0040885.1"/>
    <property type="molecule type" value="Genomic_DNA"/>
</dbReference>
<dbReference type="PANTHER" id="PTHR31199">
    <property type="entry name" value="ARPIN"/>
    <property type="match status" value="1"/>
</dbReference>
<dbReference type="InterPro" id="IPR018889">
    <property type="entry name" value="Arpin"/>
</dbReference>
<dbReference type="Pfam" id="PF10574">
    <property type="entry name" value="UPF0552"/>
    <property type="match status" value="1"/>
</dbReference>
<sequence length="337" mass="37353">MSRIYHNTCLQNKPVHNEKYDGAWSPSAYDSGKGVLVEGKLMDVSRHAINDVKNQKVRFYVLYVKPGRIHQRRFDAKGNEIEPNFSDTKKVNTGFLMSSYKVEAKGESDRLSHEQLSAAVNKDELVKITDRHRPDGTWAFWYPETEMDQTELETGQDVRLKTRGDGPFIFSLAKVDGGTVTKCNFAGDEKAGASWTDKVLANKSEAGGSNKSGGEGEGAEEDEWVIVLDKQKPETFVSLAGRLSKPSAPRPEPAASRSNCLSSTCLRLSVSPSPDRTPAAHRGVGHRLFRSVVMQTVSLKLNLIPCILWIIATHHLYDRKYSLAVCVHMDSSTGLLS</sequence>
<comment type="caution">
    <text evidence="3">The sequence shown here is derived from an EMBL/GenBank/DDBJ whole genome shotgun (WGS) entry which is preliminary data.</text>
</comment>
<evidence type="ECO:0000313" key="3">
    <source>
        <dbReference type="EMBL" id="KAF0040885.1"/>
    </source>
</evidence>
<proteinExistence type="inferred from homology"/>
<evidence type="ECO:0000313" key="4">
    <source>
        <dbReference type="Proteomes" id="UP000438429"/>
    </source>
</evidence>
<dbReference type="PANTHER" id="PTHR31199:SF1">
    <property type="entry name" value="ARPIN"/>
    <property type="match status" value="1"/>
</dbReference>
<comment type="similarity">
    <text evidence="1">Belongs to the Arpin family.</text>
</comment>
<name>A0A6A4T6U2_SCOMX</name>
<dbReference type="Proteomes" id="UP000438429">
    <property type="component" value="Unassembled WGS sequence"/>
</dbReference>
<protein>
    <recommendedName>
        <fullName evidence="2">Arpin</fullName>
    </recommendedName>
</protein>
<dbReference type="AlphaFoldDB" id="A0A6A4T6U2"/>
<gene>
    <name evidence="3" type="ORF">F2P81_006783</name>
</gene>
<evidence type="ECO:0000256" key="2">
    <source>
        <dbReference type="ARBA" id="ARBA00019314"/>
    </source>
</evidence>
<evidence type="ECO:0000256" key="1">
    <source>
        <dbReference type="ARBA" id="ARBA00008453"/>
    </source>
</evidence>